<dbReference type="EMBL" id="FZOJ01000012">
    <property type="protein sequence ID" value="SNS52433.1"/>
    <property type="molecule type" value="Genomic_DNA"/>
</dbReference>
<name>A0A239F7Z6_9FIRM</name>
<dbReference type="OrthoDB" id="1950454at2"/>
<gene>
    <name evidence="1" type="ORF">SAMN05446037_101232</name>
</gene>
<keyword evidence="2" id="KW-1185">Reference proteome</keyword>
<protein>
    <submittedName>
        <fullName evidence="1">Acetoacetate decarboxylase (ADC)</fullName>
    </submittedName>
</protein>
<reference evidence="1 2" key="1">
    <citation type="submission" date="2017-06" db="EMBL/GenBank/DDBJ databases">
        <authorList>
            <person name="Kim H.J."/>
            <person name="Triplett B.A."/>
        </authorList>
    </citation>
    <scope>NUCLEOTIDE SEQUENCE [LARGE SCALE GENOMIC DNA]</scope>
    <source>
        <strain evidence="1 2">SCA</strain>
    </source>
</reference>
<dbReference type="GO" id="GO:0016829">
    <property type="term" value="F:lyase activity"/>
    <property type="evidence" value="ECO:0007669"/>
    <property type="project" value="InterPro"/>
</dbReference>
<dbReference type="RefSeq" id="WP_089283351.1">
    <property type="nucleotide sequence ID" value="NZ_FZOJ01000012.1"/>
</dbReference>
<organism evidence="1 2">
    <name type="scientific">Anaerovirgula multivorans</name>
    <dbReference type="NCBI Taxonomy" id="312168"/>
    <lineage>
        <taxon>Bacteria</taxon>
        <taxon>Bacillati</taxon>
        <taxon>Bacillota</taxon>
        <taxon>Clostridia</taxon>
        <taxon>Peptostreptococcales</taxon>
        <taxon>Natronincolaceae</taxon>
        <taxon>Anaerovirgula</taxon>
    </lineage>
</organism>
<dbReference type="Proteomes" id="UP000198304">
    <property type="component" value="Unassembled WGS sequence"/>
</dbReference>
<proteinExistence type="predicted"/>
<accession>A0A239F7Z6</accession>
<dbReference type="Pfam" id="PF06314">
    <property type="entry name" value="ADC"/>
    <property type="match status" value="1"/>
</dbReference>
<dbReference type="AlphaFoldDB" id="A0A239F7Z6"/>
<dbReference type="InterPro" id="IPR010451">
    <property type="entry name" value="Acetoacetate_decarboxylase"/>
</dbReference>
<dbReference type="InterPro" id="IPR023375">
    <property type="entry name" value="ADC_dom_sf"/>
</dbReference>
<dbReference type="Gene3D" id="2.40.400.10">
    <property type="entry name" value="Acetoacetate decarboxylase-like"/>
    <property type="match status" value="1"/>
</dbReference>
<evidence type="ECO:0000313" key="2">
    <source>
        <dbReference type="Proteomes" id="UP000198304"/>
    </source>
</evidence>
<evidence type="ECO:0000313" key="1">
    <source>
        <dbReference type="EMBL" id="SNS52433.1"/>
    </source>
</evidence>
<dbReference type="SUPFAM" id="SSF160104">
    <property type="entry name" value="Acetoacetate decarboxylase-like"/>
    <property type="match status" value="1"/>
</dbReference>
<sequence length="263" mass="29418">MIKGYTLPRTPKGKSSLVPNPPWHYVGNVLAVEYVADQEKAAAFLPEGLKLASNQCGIYFIEWQYTSDSEEAYLDPVCSQYRETIILLSASYKDTPVAYCPFIWVDQDKSLMRGLIQGWPKQIGETWITRSYDIPSKASPLLGKGGRFGAALSVGGRRLAETKVTLIEESNSLPTPAFASAVNVRYFPELIKDKHDQPAVHQLVQLKSRNVKTSQILKGEASMEIFDHPYTELPDLKPITVVAGYRFSVALTVDDLIHLRDLR</sequence>